<organism evidence="2 3">
    <name type="scientific">Algoriphagus antarcticus</name>
    <dbReference type="NCBI Taxonomy" id="238540"/>
    <lineage>
        <taxon>Bacteria</taxon>
        <taxon>Pseudomonadati</taxon>
        <taxon>Bacteroidota</taxon>
        <taxon>Cytophagia</taxon>
        <taxon>Cytophagales</taxon>
        <taxon>Cyclobacteriaceae</taxon>
        <taxon>Algoriphagus</taxon>
    </lineage>
</organism>
<gene>
    <name evidence="2" type="ORF">C8N25_12436</name>
</gene>
<comment type="caution">
    <text evidence="2">The sequence shown here is derived from an EMBL/GenBank/DDBJ whole genome shotgun (WGS) entry which is preliminary data.</text>
</comment>
<keyword evidence="3" id="KW-1185">Reference proteome</keyword>
<evidence type="ECO:0000256" key="1">
    <source>
        <dbReference type="SAM" id="MobiDB-lite"/>
    </source>
</evidence>
<dbReference type="AlphaFoldDB" id="A0A3E0DH13"/>
<name>A0A3E0DH13_9BACT</name>
<dbReference type="RefSeq" id="WP_169714472.1">
    <property type="nucleotide sequence ID" value="NZ_MSSW01000068.1"/>
</dbReference>
<evidence type="ECO:0000313" key="2">
    <source>
        <dbReference type="EMBL" id="REG81879.1"/>
    </source>
</evidence>
<accession>A0A3E0DH13</accession>
<dbReference type="EMBL" id="QUNF01000024">
    <property type="protein sequence ID" value="REG81879.1"/>
    <property type="molecule type" value="Genomic_DNA"/>
</dbReference>
<sequence>MKTKKSIKPDSEDQATTSANDAVKNISELGKTELIRKKRVDPGIA</sequence>
<proteinExistence type="predicted"/>
<feature type="region of interest" description="Disordered" evidence="1">
    <location>
        <begin position="1"/>
        <end position="21"/>
    </location>
</feature>
<evidence type="ECO:0000313" key="3">
    <source>
        <dbReference type="Proteomes" id="UP000256405"/>
    </source>
</evidence>
<dbReference type="Proteomes" id="UP000256405">
    <property type="component" value="Unassembled WGS sequence"/>
</dbReference>
<reference evidence="2 3" key="1">
    <citation type="submission" date="2018-08" db="EMBL/GenBank/DDBJ databases">
        <title>Genomic Encyclopedia of Archaeal and Bacterial Type Strains, Phase II (KMG-II): from individual species to whole genera.</title>
        <authorList>
            <person name="Goeker M."/>
        </authorList>
    </citation>
    <scope>NUCLEOTIDE SEQUENCE [LARGE SCALE GENOMIC DNA]</scope>
    <source>
        <strain evidence="2 3">DSM 15986</strain>
    </source>
</reference>
<protein>
    <submittedName>
        <fullName evidence="2">Uncharacterized protein</fullName>
    </submittedName>
</protein>